<dbReference type="Gene3D" id="3.80.10.10">
    <property type="entry name" value="Ribonuclease Inhibitor"/>
    <property type="match status" value="1"/>
</dbReference>
<dbReference type="InterPro" id="IPR006553">
    <property type="entry name" value="Leu-rich_rpt_Cys-con_subtyp"/>
</dbReference>
<feature type="non-terminal residue" evidence="2">
    <location>
        <position position="1"/>
    </location>
</feature>
<dbReference type="Gene3D" id="1.20.1280.50">
    <property type="match status" value="1"/>
</dbReference>
<gene>
    <name evidence="2" type="primary">Fbxl17_1</name>
    <name evidence="2" type="ORF">GTO93_0014169</name>
</gene>
<proteinExistence type="predicted"/>
<comment type="caution">
    <text evidence="2">The sequence shown here is derived from an EMBL/GenBank/DDBJ whole genome shotgun (WGS) entry which is preliminary data.</text>
</comment>
<evidence type="ECO:0000259" key="1">
    <source>
        <dbReference type="Pfam" id="PF12937"/>
    </source>
</evidence>
<dbReference type="PANTHER" id="PTHR13382:SF72">
    <property type="entry name" value="F-BOX AND LEUCINE-RICH REPEAT PROTEIN 17"/>
    <property type="match status" value="1"/>
</dbReference>
<dbReference type="EMBL" id="JAAWVQ010077024">
    <property type="protein sequence ID" value="MBN3278092.1"/>
    <property type="molecule type" value="Genomic_DNA"/>
</dbReference>
<name>A0ABS2XVZ5_POLSP</name>
<sequence>MGHLLSKNGKRVKKRKRKLQRNCFLHGPCMLCFIVHSNANSSDENQLESASKLAERYATLSTPEDCAKFLLSPKELWEEQGKSLLSSVPAKFIGPQLFRTVSTEYSEMVCKRKCGGVQKCTPCKQPRCTFQEVTENGVVSDPAAQCHIHLCSLPSSSSSSTECSSVGLQVDLGESSTTTNQGSSESSELAPHKNLPELKVFETDVSSVNLLPSSILLKGCQVSIAGGSLLAIAWACLCAIARRCLPWRSFAADLRGFSGAVGVSLGALSWKAAGIATSSRSVAGVCHLTVSIAAHGPLKIFAHLSVKERCLSASLVCKYWCDLCLDFQFWKQIDLSGRQQVTDDLLVKIAARRQNVTEINISDCRNVLDDGVRSLASQCPGLLKYTAYRCKQLSDLSLLVISTHCPLLQKVHVGNQDKLTDEALKQVSSLKFT</sequence>
<dbReference type="Proteomes" id="UP001166093">
    <property type="component" value="Unassembled WGS sequence"/>
</dbReference>
<evidence type="ECO:0000313" key="2">
    <source>
        <dbReference type="EMBL" id="MBN3278092.1"/>
    </source>
</evidence>
<dbReference type="Pfam" id="PF12937">
    <property type="entry name" value="F-box-like"/>
    <property type="match status" value="1"/>
</dbReference>
<dbReference type="SUPFAM" id="SSF52047">
    <property type="entry name" value="RNI-like"/>
    <property type="match status" value="1"/>
</dbReference>
<keyword evidence="3" id="KW-1185">Reference proteome</keyword>
<evidence type="ECO:0000313" key="3">
    <source>
        <dbReference type="Proteomes" id="UP001166093"/>
    </source>
</evidence>
<dbReference type="PANTHER" id="PTHR13382">
    <property type="entry name" value="MITOCHONDRIAL ATP SYNTHASE COUPLING FACTOR B"/>
    <property type="match status" value="1"/>
</dbReference>
<feature type="non-terminal residue" evidence="2">
    <location>
        <position position="433"/>
    </location>
</feature>
<accession>A0ABS2XVZ5</accession>
<dbReference type="InterPro" id="IPR032675">
    <property type="entry name" value="LRR_dom_sf"/>
</dbReference>
<dbReference type="InterPro" id="IPR050648">
    <property type="entry name" value="F-box_LRR-repeat"/>
</dbReference>
<dbReference type="SMART" id="SM00367">
    <property type="entry name" value="LRR_CC"/>
    <property type="match status" value="3"/>
</dbReference>
<dbReference type="InterPro" id="IPR001810">
    <property type="entry name" value="F-box_dom"/>
</dbReference>
<feature type="domain" description="F-box" evidence="1">
    <location>
        <begin position="298"/>
        <end position="335"/>
    </location>
</feature>
<reference evidence="2" key="1">
    <citation type="journal article" date="2021" name="Cell">
        <title>Tracing the genetic footprints of vertebrate landing in non-teleost ray-finned fishes.</title>
        <authorList>
            <person name="Bi X."/>
            <person name="Wang K."/>
            <person name="Yang L."/>
            <person name="Pan H."/>
            <person name="Jiang H."/>
            <person name="Wei Q."/>
            <person name="Fang M."/>
            <person name="Yu H."/>
            <person name="Zhu C."/>
            <person name="Cai Y."/>
            <person name="He Y."/>
            <person name="Gan X."/>
            <person name="Zeng H."/>
            <person name="Yu D."/>
            <person name="Zhu Y."/>
            <person name="Jiang H."/>
            <person name="Qiu Q."/>
            <person name="Yang H."/>
            <person name="Zhang Y.E."/>
            <person name="Wang W."/>
            <person name="Zhu M."/>
            <person name="He S."/>
            <person name="Zhang G."/>
        </authorList>
    </citation>
    <scope>NUCLEOTIDE SEQUENCE</scope>
    <source>
        <strain evidence="2">Pddl_001</strain>
    </source>
</reference>
<organism evidence="2 3">
    <name type="scientific">Polyodon spathula</name>
    <name type="common">North American paddlefish</name>
    <name type="synonym">Squalus spathula</name>
    <dbReference type="NCBI Taxonomy" id="7913"/>
    <lineage>
        <taxon>Eukaryota</taxon>
        <taxon>Metazoa</taxon>
        <taxon>Chordata</taxon>
        <taxon>Craniata</taxon>
        <taxon>Vertebrata</taxon>
        <taxon>Euteleostomi</taxon>
        <taxon>Actinopterygii</taxon>
        <taxon>Chondrostei</taxon>
        <taxon>Acipenseriformes</taxon>
        <taxon>Polyodontidae</taxon>
        <taxon>Polyodon</taxon>
    </lineage>
</organism>
<protein>
    <submittedName>
        <fullName evidence="2">FXL17 protein</fullName>
    </submittedName>
</protein>